<evidence type="ECO:0000313" key="8">
    <source>
        <dbReference type="EMBL" id="PPQ74351.1"/>
    </source>
</evidence>
<organism evidence="8 9">
    <name type="scientific">Panaeolus cyanescens</name>
    <dbReference type="NCBI Taxonomy" id="181874"/>
    <lineage>
        <taxon>Eukaryota</taxon>
        <taxon>Fungi</taxon>
        <taxon>Dikarya</taxon>
        <taxon>Basidiomycota</taxon>
        <taxon>Agaricomycotina</taxon>
        <taxon>Agaricomycetes</taxon>
        <taxon>Agaricomycetidae</taxon>
        <taxon>Agaricales</taxon>
        <taxon>Agaricineae</taxon>
        <taxon>Galeropsidaceae</taxon>
        <taxon>Panaeolus</taxon>
    </lineage>
</organism>
<feature type="transmembrane region" description="Helical" evidence="6">
    <location>
        <begin position="272"/>
        <end position="288"/>
    </location>
</feature>
<dbReference type="InterPro" id="IPR050186">
    <property type="entry name" value="TPT_transporter"/>
</dbReference>
<feature type="transmembrane region" description="Helical" evidence="6">
    <location>
        <begin position="187"/>
        <end position="209"/>
    </location>
</feature>
<feature type="transmembrane region" description="Helical" evidence="6">
    <location>
        <begin position="155"/>
        <end position="175"/>
    </location>
</feature>
<evidence type="ECO:0000256" key="2">
    <source>
        <dbReference type="ARBA" id="ARBA00022692"/>
    </source>
</evidence>
<feature type="transmembrane region" description="Helical" evidence="6">
    <location>
        <begin position="238"/>
        <end position="260"/>
    </location>
</feature>
<feature type="region of interest" description="Disordered" evidence="5">
    <location>
        <begin position="318"/>
        <end position="354"/>
    </location>
</feature>
<reference evidence="8 9" key="1">
    <citation type="journal article" date="2018" name="Evol. Lett.">
        <title>Horizontal gene cluster transfer increased hallucinogenic mushroom diversity.</title>
        <authorList>
            <person name="Reynolds H.T."/>
            <person name="Vijayakumar V."/>
            <person name="Gluck-Thaler E."/>
            <person name="Korotkin H.B."/>
            <person name="Matheny P.B."/>
            <person name="Slot J.C."/>
        </authorList>
    </citation>
    <scope>NUCLEOTIDE SEQUENCE [LARGE SCALE GENOMIC DNA]</scope>
    <source>
        <strain evidence="8 9">2629</strain>
    </source>
</reference>
<dbReference type="InParanoid" id="A0A409W736"/>
<dbReference type="Pfam" id="PF03151">
    <property type="entry name" value="TPT"/>
    <property type="match status" value="1"/>
</dbReference>
<comment type="subcellular location">
    <subcellularLocation>
        <location evidence="1">Membrane</location>
        <topology evidence="1">Multi-pass membrane protein</topology>
    </subcellularLocation>
</comment>
<keyword evidence="3 6" id="KW-1133">Transmembrane helix</keyword>
<dbReference type="InterPro" id="IPR004853">
    <property type="entry name" value="Sugar_P_trans_dom"/>
</dbReference>
<evidence type="ECO:0000256" key="1">
    <source>
        <dbReference type="ARBA" id="ARBA00004141"/>
    </source>
</evidence>
<dbReference type="PANTHER" id="PTHR11132">
    <property type="entry name" value="SOLUTE CARRIER FAMILY 35"/>
    <property type="match status" value="1"/>
</dbReference>
<gene>
    <name evidence="8" type="ORF">CVT24_000662</name>
</gene>
<feature type="transmembrane region" description="Helical" evidence="6">
    <location>
        <begin position="130"/>
        <end position="149"/>
    </location>
</feature>
<evidence type="ECO:0000256" key="3">
    <source>
        <dbReference type="ARBA" id="ARBA00022989"/>
    </source>
</evidence>
<evidence type="ECO:0000256" key="4">
    <source>
        <dbReference type="ARBA" id="ARBA00023136"/>
    </source>
</evidence>
<dbReference type="STRING" id="181874.A0A409W736"/>
<dbReference type="Proteomes" id="UP000284842">
    <property type="component" value="Unassembled WGS sequence"/>
</dbReference>
<evidence type="ECO:0000256" key="6">
    <source>
        <dbReference type="SAM" id="Phobius"/>
    </source>
</evidence>
<keyword evidence="4 6" id="KW-0472">Membrane</keyword>
<feature type="transmembrane region" description="Helical" evidence="6">
    <location>
        <begin position="12"/>
        <end position="30"/>
    </location>
</feature>
<dbReference type="InterPro" id="IPR037185">
    <property type="entry name" value="EmrE-like"/>
</dbReference>
<evidence type="ECO:0000313" key="9">
    <source>
        <dbReference type="Proteomes" id="UP000284842"/>
    </source>
</evidence>
<feature type="transmembrane region" description="Helical" evidence="6">
    <location>
        <begin position="294"/>
        <end position="312"/>
    </location>
</feature>
<protein>
    <recommendedName>
        <fullName evidence="7">Sugar phosphate transporter domain-containing protein</fullName>
    </recommendedName>
</protein>
<proteinExistence type="predicted"/>
<evidence type="ECO:0000259" key="7">
    <source>
        <dbReference type="Pfam" id="PF03151"/>
    </source>
</evidence>
<dbReference type="FunCoup" id="A0A409W736">
    <property type="interactions" value="89"/>
</dbReference>
<feature type="compositionally biased region" description="Low complexity" evidence="5">
    <location>
        <begin position="318"/>
        <end position="339"/>
    </location>
</feature>
<dbReference type="GO" id="GO:0016020">
    <property type="term" value="C:membrane"/>
    <property type="evidence" value="ECO:0007669"/>
    <property type="project" value="UniProtKB-SubCell"/>
</dbReference>
<accession>A0A409W736</accession>
<feature type="transmembrane region" description="Helical" evidence="6">
    <location>
        <begin position="42"/>
        <end position="66"/>
    </location>
</feature>
<keyword evidence="2 6" id="KW-0812">Transmembrane</keyword>
<sequence>MAPSNQQPSKTLVTGVVVFYLVAALAMVMANKWVLNTTETPLFFLWTQLAIAAVLFVVSDALRLLPDRLTFDVKTCKGLVPMVSLNVIGLSFSNYTLKYVDASFYQVARGLVLPFTVLTSFVVLHTRPSLAILFACTLVTLGFFVGVFLDGTPISLVGVFFGVASSAITAIHSVVIKQSLNVVNGSALALSWYTNLLSAVVLAPIMLLAGESGGIVKLVFGMDELLVKEGAMTPLATFVWGSLITGALGFLMSIASLLSIKVTSPITHMVSSAVRGVAASLLGMWLFHDIITTGRASSIFIILLGSILYTWIKHKESQSSASSSRSHSPSPSSGQSSKNGSRRTSTGGVYERVKVEDVELGEKVKD</sequence>
<dbReference type="OrthoDB" id="5547497at2759"/>
<keyword evidence="9" id="KW-1185">Reference proteome</keyword>
<dbReference type="EMBL" id="NHTK01005759">
    <property type="protein sequence ID" value="PPQ74351.1"/>
    <property type="molecule type" value="Genomic_DNA"/>
</dbReference>
<feature type="domain" description="Sugar phosphate transporter" evidence="7">
    <location>
        <begin position="17"/>
        <end position="309"/>
    </location>
</feature>
<evidence type="ECO:0000256" key="5">
    <source>
        <dbReference type="SAM" id="MobiDB-lite"/>
    </source>
</evidence>
<dbReference type="AlphaFoldDB" id="A0A409W736"/>
<feature type="transmembrane region" description="Helical" evidence="6">
    <location>
        <begin position="103"/>
        <end position="123"/>
    </location>
</feature>
<dbReference type="SUPFAM" id="SSF103481">
    <property type="entry name" value="Multidrug resistance efflux transporter EmrE"/>
    <property type="match status" value="1"/>
</dbReference>
<name>A0A409W736_9AGAR</name>
<comment type="caution">
    <text evidence="8">The sequence shown here is derived from an EMBL/GenBank/DDBJ whole genome shotgun (WGS) entry which is preliminary data.</text>
</comment>